<dbReference type="PROSITE" id="PS00550">
    <property type="entry name" value="HEMERYTHRINS"/>
    <property type="match status" value="1"/>
</dbReference>
<dbReference type="GO" id="GO:0005344">
    <property type="term" value="F:oxygen carrier activity"/>
    <property type="evidence" value="ECO:0007669"/>
    <property type="project" value="UniProtKB-KW"/>
</dbReference>
<dbReference type="InterPro" id="IPR050669">
    <property type="entry name" value="Hemerythrin"/>
</dbReference>
<evidence type="ECO:0000256" key="1">
    <source>
        <dbReference type="ARBA" id="ARBA00010587"/>
    </source>
</evidence>
<dbReference type="EMBL" id="LSLI01000006">
    <property type="protein sequence ID" value="KXS33411.1"/>
    <property type="molecule type" value="Genomic_DNA"/>
</dbReference>
<dbReference type="CDD" id="cd12107">
    <property type="entry name" value="Hemerythrin"/>
    <property type="match status" value="1"/>
</dbReference>
<feature type="coiled-coil region" evidence="5">
    <location>
        <begin position="4"/>
        <end position="31"/>
    </location>
</feature>
<comment type="caution">
    <text evidence="7">The sequence shown here is derived from an EMBL/GenBank/DDBJ whole genome shotgun (WGS) entry which is preliminary data.</text>
</comment>
<dbReference type="InterPro" id="IPR012827">
    <property type="entry name" value="Hemerythrin_metal-bd"/>
</dbReference>
<dbReference type="PANTHER" id="PTHR37164:SF1">
    <property type="entry name" value="BACTERIOHEMERYTHRIN"/>
    <property type="match status" value="1"/>
</dbReference>
<dbReference type="NCBIfam" id="NF033749">
    <property type="entry name" value="bact_hemeryth"/>
    <property type="match status" value="1"/>
</dbReference>
<dbReference type="InterPro" id="IPR016131">
    <property type="entry name" value="Haemerythrin_Fe_BS"/>
</dbReference>
<gene>
    <name evidence="7" type="ORF">AWT59_0437</name>
</gene>
<keyword evidence="4" id="KW-0408">Iron</keyword>
<dbReference type="GO" id="GO:0046872">
    <property type="term" value="F:metal ion binding"/>
    <property type="evidence" value="ECO:0007669"/>
    <property type="project" value="UniProtKB-KW"/>
</dbReference>
<evidence type="ECO:0000256" key="5">
    <source>
        <dbReference type="SAM" id="Coils"/>
    </source>
</evidence>
<dbReference type="PANTHER" id="PTHR37164">
    <property type="entry name" value="BACTERIOHEMERYTHRIN"/>
    <property type="match status" value="1"/>
</dbReference>
<reference evidence="7 8" key="1">
    <citation type="submission" date="2016-02" db="EMBL/GenBank/DDBJ databases">
        <authorList>
            <person name="Wen L."/>
            <person name="He K."/>
            <person name="Yang H."/>
        </authorList>
    </citation>
    <scope>NUCLEOTIDE SEQUENCE [LARGE SCALE GENOMIC DNA]</scope>
    <source>
        <strain evidence="7">ShG14-8</strain>
    </source>
</reference>
<keyword evidence="3" id="KW-0479">Metal-binding</keyword>
<dbReference type="InterPro" id="IPR012312">
    <property type="entry name" value="Hemerythrin-like"/>
</dbReference>
<keyword evidence="2" id="KW-0561">Oxygen transport</keyword>
<dbReference type="InterPro" id="IPR035938">
    <property type="entry name" value="Hemerythrin-like_sf"/>
</dbReference>
<feature type="domain" description="Hemerythrin-like" evidence="6">
    <location>
        <begin position="6"/>
        <end position="101"/>
    </location>
</feature>
<evidence type="ECO:0000259" key="6">
    <source>
        <dbReference type="Pfam" id="PF01814"/>
    </source>
</evidence>
<comment type="similarity">
    <text evidence="1">Belongs to the hemerythrin family.</text>
</comment>
<sequence length="139" mass="16679">MFDMAEIDRQHRELVNMLNRLNDAVKNYESRNDIYRLIDEVISYTRLHFATEELLMVQSGFPEIESHKRMHAELIKDTLHLKDKLDYVGEDMFSDWFNHWPFGRVLAHIQYGDKQIGDHIYQYDSGLPRRIVPDQFKHA</sequence>
<dbReference type="NCBIfam" id="TIGR02481">
    <property type="entry name" value="hemeryth_dom"/>
    <property type="match status" value="1"/>
</dbReference>
<dbReference type="SUPFAM" id="SSF47188">
    <property type="entry name" value="Hemerythrin-like"/>
    <property type="match status" value="1"/>
</dbReference>
<evidence type="ECO:0000313" key="8">
    <source>
        <dbReference type="Proteomes" id="UP000070578"/>
    </source>
</evidence>
<evidence type="ECO:0000256" key="4">
    <source>
        <dbReference type="ARBA" id="ARBA00023004"/>
    </source>
</evidence>
<dbReference type="AlphaFoldDB" id="A0A139BWN9"/>
<evidence type="ECO:0000256" key="3">
    <source>
        <dbReference type="ARBA" id="ARBA00022723"/>
    </source>
</evidence>
<evidence type="ECO:0000313" key="7">
    <source>
        <dbReference type="EMBL" id="KXS33411.1"/>
    </source>
</evidence>
<evidence type="ECO:0000256" key="2">
    <source>
        <dbReference type="ARBA" id="ARBA00022621"/>
    </source>
</evidence>
<dbReference type="Proteomes" id="UP000070578">
    <property type="component" value="Unassembled WGS sequence"/>
</dbReference>
<protein>
    <submittedName>
        <fullName evidence="7">Hemerythrin-like metal-binding protein</fullName>
    </submittedName>
</protein>
<accession>A0A139BWN9</accession>
<keyword evidence="5" id="KW-0175">Coiled coil</keyword>
<dbReference type="Gene3D" id="1.20.120.50">
    <property type="entry name" value="Hemerythrin-like"/>
    <property type="match status" value="1"/>
</dbReference>
<reference evidence="7 8" key="2">
    <citation type="submission" date="2016-03" db="EMBL/GenBank/DDBJ databases">
        <title>New uncultured bacterium of the family Gallionellaceae from acid mine drainage: description and reconstruction of genome based on metagenomic analysis of microbial community.</title>
        <authorList>
            <person name="Kadnikov V."/>
            <person name="Ivasenko D."/>
            <person name="Beletsky A."/>
            <person name="Mardanov A."/>
            <person name="Danilova E."/>
            <person name="Pimenov N."/>
            <person name="Karnachuk O."/>
            <person name="Ravin N."/>
        </authorList>
    </citation>
    <scope>NUCLEOTIDE SEQUENCE [LARGE SCALE GENOMIC DNA]</scope>
    <source>
        <strain evidence="7">ShG14-8</strain>
    </source>
</reference>
<keyword evidence="2" id="KW-0813">Transport</keyword>
<organism evidence="7 8">
    <name type="scientific">Candidatus Gallionella acididurans</name>
    <dbReference type="NCBI Taxonomy" id="1796491"/>
    <lineage>
        <taxon>Bacteria</taxon>
        <taxon>Pseudomonadati</taxon>
        <taxon>Pseudomonadota</taxon>
        <taxon>Betaproteobacteria</taxon>
        <taxon>Nitrosomonadales</taxon>
        <taxon>Gallionellaceae</taxon>
        <taxon>Gallionella</taxon>
    </lineage>
</organism>
<proteinExistence type="inferred from homology"/>
<name>A0A139BWN9_9PROT</name>
<dbReference type="Pfam" id="PF01814">
    <property type="entry name" value="Hemerythrin"/>
    <property type="match status" value="1"/>
</dbReference>